<evidence type="ECO:0000313" key="4">
    <source>
        <dbReference type="Proteomes" id="UP000230052"/>
    </source>
</evidence>
<comment type="similarity">
    <text evidence="1">Belongs to the YggT family.</text>
</comment>
<sequence length="99" mass="11223">MFLVANFISALAICLDIVTSVLWWLVIIRALLSWVSPDPFNPIVQILNNVTEPLLAPFRKIVPAYNIGIDISPIFVLLILLFVKYFIVKSLLELATRLK</sequence>
<comment type="caution">
    <text evidence="3">The sequence shown here is derived from an EMBL/GenBank/DDBJ whole genome shotgun (WGS) entry which is preliminary data.</text>
</comment>
<proteinExistence type="inferred from homology"/>
<dbReference type="Pfam" id="PF02325">
    <property type="entry name" value="CCB3_YggT"/>
    <property type="match status" value="1"/>
</dbReference>
<keyword evidence="2" id="KW-0812">Transmembrane</keyword>
<gene>
    <name evidence="3" type="ORF">COS99_04605</name>
</gene>
<keyword evidence="2" id="KW-0472">Membrane</keyword>
<dbReference type="PANTHER" id="PTHR33219">
    <property type="entry name" value="YLMG HOMOLOG PROTEIN 2, CHLOROPLASTIC"/>
    <property type="match status" value="1"/>
</dbReference>
<accession>A0A2J0L4Z7</accession>
<reference evidence="3 4" key="1">
    <citation type="submission" date="2017-09" db="EMBL/GenBank/DDBJ databases">
        <title>Depth-based differentiation of microbial function through sediment-hosted aquifers and enrichment of novel symbionts in the deep terrestrial subsurface.</title>
        <authorList>
            <person name="Probst A.J."/>
            <person name="Ladd B."/>
            <person name="Jarett J.K."/>
            <person name="Geller-Mcgrath D.E."/>
            <person name="Sieber C.M."/>
            <person name="Emerson J.B."/>
            <person name="Anantharaman K."/>
            <person name="Thomas B.C."/>
            <person name="Malmstrom R."/>
            <person name="Stieglmeier M."/>
            <person name="Klingl A."/>
            <person name="Woyke T."/>
            <person name="Ryan C.M."/>
            <person name="Banfield J.F."/>
        </authorList>
    </citation>
    <scope>NUCLEOTIDE SEQUENCE [LARGE SCALE GENOMIC DNA]</scope>
    <source>
        <strain evidence="3">CG07_land_8_20_14_0_80_42_15</strain>
    </source>
</reference>
<protein>
    <recommendedName>
        <fullName evidence="5">YggT family protein</fullName>
    </recommendedName>
</protein>
<feature type="transmembrane region" description="Helical" evidence="2">
    <location>
        <begin position="7"/>
        <end position="32"/>
    </location>
</feature>
<evidence type="ECO:0000313" key="3">
    <source>
        <dbReference type="EMBL" id="PIU41597.1"/>
    </source>
</evidence>
<name>A0A2J0L4Z7_9BACT</name>
<dbReference type="PANTHER" id="PTHR33219:SF14">
    <property type="entry name" value="PROTEIN COFACTOR ASSEMBLY OF COMPLEX C SUBUNIT B CCB3, CHLOROPLASTIC-RELATED"/>
    <property type="match status" value="1"/>
</dbReference>
<evidence type="ECO:0000256" key="2">
    <source>
        <dbReference type="SAM" id="Phobius"/>
    </source>
</evidence>
<keyword evidence="2" id="KW-1133">Transmembrane helix</keyword>
<dbReference type="InterPro" id="IPR003425">
    <property type="entry name" value="CCB3/YggT"/>
</dbReference>
<feature type="transmembrane region" description="Helical" evidence="2">
    <location>
        <begin position="64"/>
        <end position="87"/>
    </location>
</feature>
<organism evidence="3 4">
    <name type="scientific">Candidatus Aquitaenariimonas noxiae</name>
    <dbReference type="NCBI Taxonomy" id="1974741"/>
    <lineage>
        <taxon>Bacteria</taxon>
        <taxon>Pseudomonadati</taxon>
        <taxon>Candidatus Omnitrophota</taxon>
        <taxon>Candidatus Aquitaenariimonas</taxon>
    </lineage>
</organism>
<evidence type="ECO:0000256" key="1">
    <source>
        <dbReference type="ARBA" id="ARBA00010894"/>
    </source>
</evidence>
<dbReference type="AlphaFoldDB" id="A0A2J0L4Z7"/>
<dbReference type="GO" id="GO:0016020">
    <property type="term" value="C:membrane"/>
    <property type="evidence" value="ECO:0007669"/>
    <property type="project" value="InterPro"/>
</dbReference>
<dbReference type="EMBL" id="PEWV01000042">
    <property type="protein sequence ID" value="PIU41597.1"/>
    <property type="molecule type" value="Genomic_DNA"/>
</dbReference>
<dbReference type="Proteomes" id="UP000230052">
    <property type="component" value="Unassembled WGS sequence"/>
</dbReference>
<evidence type="ECO:0008006" key="5">
    <source>
        <dbReference type="Google" id="ProtNLM"/>
    </source>
</evidence>